<dbReference type="OrthoDB" id="1577640at2759"/>
<dbReference type="InterPro" id="IPR029058">
    <property type="entry name" value="AB_hydrolase_fold"/>
</dbReference>
<dbReference type="InterPro" id="IPR054471">
    <property type="entry name" value="GPIID_WHD"/>
</dbReference>
<feature type="domain" description="GPI inositol-deacylase winged helix" evidence="5">
    <location>
        <begin position="606"/>
        <end position="684"/>
    </location>
</feature>
<dbReference type="PROSITE" id="PS50297">
    <property type="entry name" value="ANK_REP_REGION"/>
    <property type="match status" value="2"/>
</dbReference>
<gene>
    <name evidence="7" type="ORF">F53441_4621</name>
</gene>
<evidence type="ECO:0000256" key="2">
    <source>
        <dbReference type="PROSITE-ProRule" id="PRU00023"/>
    </source>
</evidence>
<reference evidence="7" key="1">
    <citation type="submission" date="2020-01" db="EMBL/GenBank/DDBJ databases">
        <title>Identification and distribution of gene clusters putatively required for synthesis of sphingolipid metabolism inhibitors in phylogenetically diverse species of the filamentous fungus Fusarium.</title>
        <authorList>
            <person name="Kim H.-S."/>
            <person name="Busman M."/>
            <person name="Brown D.W."/>
            <person name="Divon H."/>
            <person name="Uhlig S."/>
            <person name="Proctor R.H."/>
        </authorList>
    </citation>
    <scope>NUCLEOTIDE SEQUENCE</scope>
    <source>
        <strain evidence="7">NRRL 53441</strain>
    </source>
</reference>
<organism evidence="7 8">
    <name type="scientific">Fusarium austroafricanum</name>
    <dbReference type="NCBI Taxonomy" id="2364996"/>
    <lineage>
        <taxon>Eukaryota</taxon>
        <taxon>Fungi</taxon>
        <taxon>Dikarya</taxon>
        <taxon>Ascomycota</taxon>
        <taxon>Pezizomycotina</taxon>
        <taxon>Sordariomycetes</taxon>
        <taxon>Hypocreomycetidae</taxon>
        <taxon>Hypocreales</taxon>
        <taxon>Nectriaceae</taxon>
        <taxon>Fusarium</taxon>
        <taxon>Fusarium concolor species complex</taxon>
    </lineage>
</organism>
<dbReference type="InterPro" id="IPR056884">
    <property type="entry name" value="NPHP3-like_N"/>
</dbReference>
<feature type="repeat" description="ANK" evidence="2">
    <location>
        <begin position="822"/>
        <end position="855"/>
    </location>
</feature>
<protein>
    <submittedName>
        <fullName evidence="7">P-loop containing nucleoside triphosphate hydrolase</fullName>
    </submittedName>
</protein>
<dbReference type="SUPFAM" id="SSF53474">
    <property type="entry name" value="alpha/beta-Hydrolases"/>
    <property type="match status" value="1"/>
</dbReference>
<feature type="repeat" description="ANK" evidence="2">
    <location>
        <begin position="789"/>
        <end position="821"/>
    </location>
</feature>
<dbReference type="Pfam" id="PF24883">
    <property type="entry name" value="NPHP3_N"/>
    <property type="match status" value="1"/>
</dbReference>
<dbReference type="PANTHER" id="PTHR10039">
    <property type="entry name" value="AMELOGENIN"/>
    <property type="match status" value="1"/>
</dbReference>
<dbReference type="GO" id="GO:0016787">
    <property type="term" value="F:hydrolase activity"/>
    <property type="evidence" value="ECO:0007669"/>
    <property type="project" value="UniProtKB-KW"/>
</dbReference>
<keyword evidence="8" id="KW-1185">Reference proteome</keyword>
<dbReference type="PANTHER" id="PTHR10039:SF15">
    <property type="entry name" value="NACHT DOMAIN-CONTAINING PROTEIN"/>
    <property type="match status" value="1"/>
</dbReference>
<dbReference type="Gene3D" id="3.40.50.1820">
    <property type="entry name" value="alpha/beta hydrolase"/>
    <property type="match status" value="1"/>
</dbReference>
<keyword evidence="1" id="KW-0677">Repeat</keyword>
<keyword evidence="3" id="KW-0175">Coiled coil</keyword>
<keyword evidence="2" id="KW-0040">ANK repeat</keyword>
<dbReference type="InterPro" id="IPR002110">
    <property type="entry name" value="Ankyrin_rpt"/>
</dbReference>
<evidence type="ECO:0000256" key="3">
    <source>
        <dbReference type="SAM" id="Coils"/>
    </source>
</evidence>
<evidence type="ECO:0000259" key="6">
    <source>
        <dbReference type="Pfam" id="PF24883"/>
    </source>
</evidence>
<dbReference type="SUPFAM" id="SSF48403">
    <property type="entry name" value="Ankyrin repeat"/>
    <property type="match status" value="1"/>
</dbReference>
<feature type="domain" description="Nephrocystin 3-like N-terminal" evidence="6">
    <location>
        <begin position="409"/>
        <end position="507"/>
    </location>
</feature>
<dbReference type="Pfam" id="PF22939">
    <property type="entry name" value="WHD_GPIID"/>
    <property type="match status" value="1"/>
</dbReference>
<name>A0A8H4KLP7_9HYPO</name>
<feature type="repeat" description="ANK" evidence="2">
    <location>
        <begin position="856"/>
        <end position="888"/>
    </location>
</feature>
<dbReference type="AlphaFoldDB" id="A0A8H4KLP7"/>
<keyword evidence="7" id="KW-0378">Hydrolase</keyword>
<evidence type="ECO:0000313" key="8">
    <source>
        <dbReference type="Proteomes" id="UP000605986"/>
    </source>
</evidence>
<accession>A0A8H4KLP7</accession>
<dbReference type="Proteomes" id="UP000605986">
    <property type="component" value="Unassembled WGS sequence"/>
</dbReference>
<feature type="region of interest" description="Disordered" evidence="4">
    <location>
        <begin position="1"/>
        <end position="52"/>
    </location>
</feature>
<feature type="coiled-coil region" evidence="3">
    <location>
        <begin position="306"/>
        <end position="333"/>
    </location>
</feature>
<comment type="caution">
    <text evidence="7">The sequence shown here is derived from an EMBL/GenBank/DDBJ whole genome shotgun (WGS) entry which is preliminary data.</text>
</comment>
<feature type="compositionally biased region" description="Basic and acidic residues" evidence="4">
    <location>
        <begin position="38"/>
        <end position="52"/>
    </location>
</feature>
<evidence type="ECO:0000259" key="5">
    <source>
        <dbReference type="Pfam" id="PF22939"/>
    </source>
</evidence>
<dbReference type="SMART" id="SM00248">
    <property type="entry name" value="ANK"/>
    <property type="match status" value="3"/>
</dbReference>
<dbReference type="PROSITE" id="PS50088">
    <property type="entry name" value="ANK_REPEAT"/>
    <property type="match status" value="3"/>
</dbReference>
<evidence type="ECO:0000256" key="4">
    <source>
        <dbReference type="SAM" id="MobiDB-lite"/>
    </source>
</evidence>
<dbReference type="EMBL" id="JAADJG010000182">
    <property type="protein sequence ID" value="KAF4452601.1"/>
    <property type="molecule type" value="Genomic_DNA"/>
</dbReference>
<proteinExistence type="predicted"/>
<dbReference type="InterPro" id="IPR036770">
    <property type="entry name" value="Ankyrin_rpt-contain_sf"/>
</dbReference>
<sequence length="935" mass="105646">MPLPWSIKRSAKEEEGDEDRVGSQKMSPDVQPPNLVDENERATDIDRPRSPIMKDPEVQDFLKIIYDPKDAQIDIVAVHGLNPTNKSFHAEKTWTASNSNMWLKDFLPISIPTARVLLFGYNANVAFQTSTAGVRQQAENLLNRLKGKRRDAMKRPIIFICHSLGGLVVKRALVMSKATNTYSSIKDATYGIAFFGTPHRGGNKVPLGSIAASIARIALRNPASSFMDALRKDSLFSEDLIQDFRQQLSDYYILSFFETQPFKKYGLIVDEKSATLGLPSDREKQIGLSGNHSDICKFESIDSDDYEQVRDNIEELATMVLKATEEKERLKALGVDSPEQLSLIPLAQKDSHSNVDSRSQQLMDWISVPEVDAKKDFPEQIQGTGQWLFELDSFQSWVNGVNNVMWWENQTTDNIMAHLLWQVIQQARKISPEVTTLYDKCQNGSPKRRPTASEWSSLLRECLGVFPKSFLLIDALDECSNKTREGVLKETASLSTVSGLRILITSRNRPPSDRPAFQGIPSIQIHAQDDDIKIYLENHIDNEPALVCHINKDPTLRTKIITTIIGKCKGIEKHSLGAVDEALDTLPEDLDDMYHETIQRIKSQKDDAKDLARNIIIWLTYAIRPLSLPEIRHALAIKSDQKKFNERYQPYKEGIISVCAGLVTIDPESSIVRLVHYTAHEYFKKLREGWFPDATVAEAEITTTCITYLSFDDFGSGYCKTDAKFEERLRSYPLYEYAARNWSHHARDAVRTCQDVVEFLKTDNLVQASYEALTTRVGAIYGRPRHLPEGVTGIHLAACLGLRETTKTLLNLGCDPNPKDSKGQTPLAWATKMGHRAVVEELLKNKLTDVNTTDNKDRTPLWTAARKDDERITQMLLERGATPDKMGTKEEGMHPWGVHTSRTNALHEAAQNGNKAVFQWKKVLLFNELSRFDDP</sequence>
<dbReference type="Pfam" id="PF12796">
    <property type="entry name" value="Ank_2"/>
    <property type="match status" value="1"/>
</dbReference>
<evidence type="ECO:0000256" key="1">
    <source>
        <dbReference type="ARBA" id="ARBA00022737"/>
    </source>
</evidence>
<evidence type="ECO:0000313" key="7">
    <source>
        <dbReference type="EMBL" id="KAF4452601.1"/>
    </source>
</evidence>
<dbReference type="Gene3D" id="1.25.40.20">
    <property type="entry name" value="Ankyrin repeat-containing domain"/>
    <property type="match status" value="1"/>
</dbReference>